<evidence type="ECO:0000256" key="5">
    <source>
        <dbReference type="ARBA" id="ARBA00022842"/>
    </source>
</evidence>
<dbReference type="KEGG" id="splr:C0J00_05810"/>
<keyword evidence="9" id="KW-1185">Reference proteome</keyword>
<dbReference type="PRINTS" id="PR01402">
    <property type="entry name" value="MUTATORMUTX"/>
</dbReference>
<dbReference type="InterPro" id="IPR000086">
    <property type="entry name" value="NUDIX_hydrolase_dom"/>
</dbReference>
<dbReference type="Proteomes" id="UP000238956">
    <property type="component" value="Chromosome"/>
</dbReference>
<protein>
    <submittedName>
        <fullName evidence="8">DNA mismatch repair protein MutT</fullName>
    </submittedName>
</protein>
<dbReference type="EMBL" id="CP025536">
    <property type="protein sequence ID" value="AUW96658.1"/>
    <property type="molecule type" value="Genomic_DNA"/>
</dbReference>
<dbReference type="PANTHER" id="PTHR43758:SF2">
    <property type="entry name" value="OXIDIZED PURINE NUCLEOSIDE TRIPHOSPHATE HYDROLASE"/>
    <property type="match status" value="1"/>
</dbReference>
<dbReference type="Gene3D" id="3.90.79.10">
    <property type="entry name" value="Nucleoside Triphosphate Pyrophosphohydrolase"/>
    <property type="match status" value="1"/>
</dbReference>
<dbReference type="GO" id="GO:0006281">
    <property type="term" value="P:DNA repair"/>
    <property type="evidence" value="ECO:0007669"/>
    <property type="project" value="InterPro"/>
</dbReference>
<reference evidence="8 9" key="2">
    <citation type="submission" date="2018-02" db="EMBL/GenBank/DDBJ databases">
        <title>Whole genome sequencing analysis of Streptococcus pluranimalium isolated from cattle infected mastitis in China.</title>
        <authorList>
            <person name="Zhang J.-R."/>
            <person name="Hu G.-Z."/>
        </authorList>
    </citation>
    <scope>NUCLEOTIDE SEQUENCE [LARGE SCALE GENOMIC DNA]</scope>
    <source>
        <strain evidence="8 9">TH11417</strain>
    </source>
</reference>
<keyword evidence="3" id="KW-0479">Metal-binding</keyword>
<dbReference type="RefSeq" id="WP_104967985.1">
    <property type="nucleotide sequence ID" value="NZ_CP025536.1"/>
</dbReference>
<evidence type="ECO:0000256" key="4">
    <source>
        <dbReference type="ARBA" id="ARBA00022801"/>
    </source>
</evidence>
<keyword evidence="5" id="KW-0460">Magnesium</keyword>
<dbReference type="GeneID" id="98393424"/>
<sequence length="166" mass="19503">MTKLATICYIDNGKELLLMHRNKKENDVHEGKWISVGGKLEAGESPEECAIREIFEETHLKVKQMDFKGVITFPNFTPGHDWYTYVFKVTAFEGELISDDESLEGTLEWVPYSKVLEKPTWEGDYQMFKWILEDVPFFSAKFTYQENRLIDQKVTFYQGLNKKELK</sequence>
<name>A0A2L0D4A2_9STRE</name>
<evidence type="ECO:0000259" key="7">
    <source>
        <dbReference type="PROSITE" id="PS51462"/>
    </source>
</evidence>
<evidence type="ECO:0000313" key="9">
    <source>
        <dbReference type="Proteomes" id="UP000238956"/>
    </source>
</evidence>
<dbReference type="InterPro" id="IPR003562">
    <property type="entry name" value="Mutator_MutX_prot"/>
</dbReference>
<dbReference type="OrthoDB" id="9804563at2"/>
<dbReference type="CDD" id="cd18886">
    <property type="entry name" value="NUDIX_MutT_Nudt1"/>
    <property type="match status" value="1"/>
</dbReference>
<dbReference type="PANTHER" id="PTHR43758">
    <property type="entry name" value="7,8-DIHYDRO-8-OXOGUANINE TRIPHOSPHATASE"/>
    <property type="match status" value="1"/>
</dbReference>
<proteinExistence type="inferred from homology"/>
<evidence type="ECO:0000256" key="6">
    <source>
        <dbReference type="RuleBase" id="RU003476"/>
    </source>
</evidence>
<reference evidence="8 9" key="1">
    <citation type="submission" date="2017-12" db="EMBL/GenBank/DDBJ databases">
        <authorList>
            <person name="Hurst M.R.H."/>
        </authorList>
    </citation>
    <scope>NUCLEOTIDE SEQUENCE [LARGE SCALE GENOMIC DNA]</scope>
    <source>
        <strain evidence="8 9">TH11417</strain>
    </source>
</reference>
<comment type="cofactor">
    <cofactor evidence="1">
        <name>Mg(2+)</name>
        <dbReference type="ChEBI" id="CHEBI:18420"/>
    </cofactor>
</comment>
<organism evidence="8 9">
    <name type="scientific">Streptococcus pluranimalium</name>
    <dbReference type="NCBI Taxonomy" id="82348"/>
    <lineage>
        <taxon>Bacteria</taxon>
        <taxon>Bacillati</taxon>
        <taxon>Bacillota</taxon>
        <taxon>Bacilli</taxon>
        <taxon>Lactobacillales</taxon>
        <taxon>Streptococcaceae</taxon>
        <taxon>Streptococcus</taxon>
    </lineage>
</organism>
<gene>
    <name evidence="8" type="ORF">C0J00_05810</name>
</gene>
<evidence type="ECO:0000313" key="8">
    <source>
        <dbReference type="EMBL" id="AUW96658.1"/>
    </source>
</evidence>
<dbReference type="GO" id="GO:0046872">
    <property type="term" value="F:metal ion binding"/>
    <property type="evidence" value="ECO:0007669"/>
    <property type="project" value="UniProtKB-KW"/>
</dbReference>
<dbReference type="InterPro" id="IPR015797">
    <property type="entry name" value="NUDIX_hydrolase-like_dom_sf"/>
</dbReference>
<dbReference type="PROSITE" id="PS51462">
    <property type="entry name" value="NUDIX"/>
    <property type="match status" value="1"/>
</dbReference>
<dbReference type="PRINTS" id="PR00502">
    <property type="entry name" value="NUDIXFAMILY"/>
</dbReference>
<accession>A0A2L0D4A2</accession>
<dbReference type="InterPro" id="IPR020084">
    <property type="entry name" value="NUDIX_hydrolase_CS"/>
</dbReference>
<keyword evidence="4 6" id="KW-0378">Hydrolase</keyword>
<evidence type="ECO:0000256" key="1">
    <source>
        <dbReference type="ARBA" id="ARBA00001946"/>
    </source>
</evidence>
<evidence type="ECO:0000256" key="3">
    <source>
        <dbReference type="ARBA" id="ARBA00022723"/>
    </source>
</evidence>
<comment type="similarity">
    <text evidence="2 6">Belongs to the Nudix hydrolase family.</text>
</comment>
<dbReference type="AlphaFoldDB" id="A0A2L0D4A2"/>
<dbReference type="InterPro" id="IPR020476">
    <property type="entry name" value="Nudix_hydrolase"/>
</dbReference>
<dbReference type="SUPFAM" id="SSF55811">
    <property type="entry name" value="Nudix"/>
    <property type="match status" value="1"/>
</dbReference>
<feature type="domain" description="Nudix hydrolase" evidence="7">
    <location>
        <begin position="1"/>
        <end position="133"/>
    </location>
</feature>
<dbReference type="GO" id="GO:0005737">
    <property type="term" value="C:cytoplasm"/>
    <property type="evidence" value="ECO:0007669"/>
    <property type="project" value="TreeGrafter"/>
</dbReference>
<dbReference type="Pfam" id="PF00293">
    <property type="entry name" value="NUDIX"/>
    <property type="match status" value="1"/>
</dbReference>
<dbReference type="PROSITE" id="PS00893">
    <property type="entry name" value="NUDIX_BOX"/>
    <property type="match status" value="1"/>
</dbReference>
<dbReference type="GO" id="GO:0008413">
    <property type="term" value="F:8-oxo-7,8-dihydroguanosine triphosphate pyrophosphatase activity"/>
    <property type="evidence" value="ECO:0007669"/>
    <property type="project" value="InterPro"/>
</dbReference>
<evidence type="ECO:0000256" key="2">
    <source>
        <dbReference type="ARBA" id="ARBA00005582"/>
    </source>
</evidence>